<keyword evidence="1" id="KW-1133">Transmembrane helix</keyword>
<protein>
    <submittedName>
        <fullName evidence="2">Uncharacterized protein</fullName>
    </submittedName>
</protein>
<feature type="transmembrane region" description="Helical" evidence="1">
    <location>
        <begin position="26"/>
        <end position="47"/>
    </location>
</feature>
<comment type="caution">
    <text evidence="2">The sequence shown here is derived from an EMBL/GenBank/DDBJ whole genome shotgun (WGS) entry which is preliminary data.</text>
</comment>
<organism evidence="2 3">
    <name type="scientific">Moraxella caviae</name>
    <dbReference type="NCBI Taxonomy" id="34060"/>
    <lineage>
        <taxon>Bacteria</taxon>
        <taxon>Pseudomonadati</taxon>
        <taxon>Pseudomonadota</taxon>
        <taxon>Gammaproteobacteria</taxon>
        <taxon>Moraxellales</taxon>
        <taxon>Moraxellaceae</taxon>
        <taxon>Moraxella</taxon>
    </lineage>
</organism>
<keyword evidence="1" id="KW-0812">Transmembrane</keyword>
<evidence type="ECO:0000313" key="3">
    <source>
        <dbReference type="Proteomes" id="UP000190435"/>
    </source>
</evidence>
<name>A0A1T0A199_9GAMM</name>
<evidence type="ECO:0000313" key="2">
    <source>
        <dbReference type="EMBL" id="OOR89428.1"/>
    </source>
</evidence>
<sequence>MFCASLAWCAKLLGFFIILKQTHPKIQALFALGVFVWLILANHASIWRPNSKTKLKNQT</sequence>
<gene>
    <name evidence="2" type="ORF">B0181_07040</name>
</gene>
<evidence type="ECO:0000256" key="1">
    <source>
        <dbReference type="SAM" id="Phobius"/>
    </source>
</evidence>
<accession>A0A1T0A199</accession>
<dbReference type="AlphaFoldDB" id="A0A1T0A199"/>
<keyword evidence="3" id="KW-1185">Reference proteome</keyword>
<proteinExistence type="predicted"/>
<keyword evidence="1" id="KW-0472">Membrane</keyword>
<dbReference type="EMBL" id="MUXU01000039">
    <property type="protein sequence ID" value="OOR89428.1"/>
    <property type="molecule type" value="Genomic_DNA"/>
</dbReference>
<dbReference type="Proteomes" id="UP000190435">
    <property type="component" value="Unassembled WGS sequence"/>
</dbReference>
<reference evidence="2 3" key="1">
    <citation type="submission" date="2017-02" db="EMBL/GenBank/DDBJ databases">
        <title>Draft genome sequence of Moraxella caviae CCUG 355 type strain.</title>
        <authorList>
            <person name="Engstrom-Jakobsson H."/>
            <person name="Salva-Serra F."/>
            <person name="Thorell K."/>
            <person name="Gonzales-Siles L."/>
            <person name="Karlsson R."/>
            <person name="Boulund F."/>
            <person name="Engstrand L."/>
            <person name="Moore E."/>
        </authorList>
    </citation>
    <scope>NUCLEOTIDE SEQUENCE [LARGE SCALE GENOMIC DNA]</scope>
    <source>
        <strain evidence="2 3">CCUG 355</strain>
    </source>
</reference>